<accession>A0A381VAC1</accession>
<proteinExistence type="predicted"/>
<evidence type="ECO:0000313" key="1">
    <source>
        <dbReference type="EMBL" id="SVA36303.1"/>
    </source>
</evidence>
<sequence length="68" mass="7450">MIIDIYSKIKIIGYTVVFVVTFSAPLALAAGPPQGVDSAVWCEQNADECSEWCAEHTEVDICQEPECD</sequence>
<gene>
    <name evidence="1" type="ORF">METZ01_LOCUS89157</name>
</gene>
<organism evidence="1">
    <name type="scientific">marine metagenome</name>
    <dbReference type="NCBI Taxonomy" id="408172"/>
    <lineage>
        <taxon>unclassified sequences</taxon>
        <taxon>metagenomes</taxon>
        <taxon>ecological metagenomes</taxon>
    </lineage>
</organism>
<dbReference type="EMBL" id="UINC01008058">
    <property type="protein sequence ID" value="SVA36303.1"/>
    <property type="molecule type" value="Genomic_DNA"/>
</dbReference>
<protein>
    <submittedName>
        <fullName evidence="1">Uncharacterized protein</fullName>
    </submittedName>
</protein>
<dbReference type="AlphaFoldDB" id="A0A381VAC1"/>
<name>A0A381VAC1_9ZZZZ</name>
<reference evidence="1" key="1">
    <citation type="submission" date="2018-05" db="EMBL/GenBank/DDBJ databases">
        <authorList>
            <person name="Lanie J.A."/>
            <person name="Ng W.-L."/>
            <person name="Kazmierczak K.M."/>
            <person name="Andrzejewski T.M."/>
            <person name="Davidsen T.M."/>
            <person name="Wayne K.J."/>
            <person name="Tettelin H."/>
            <person name="Glass J.I."/>
            <person name="Rusch D."/>
            <person name="Podicherti R."/>
            <person name="Tsui H.-C.T."/>
            <person name="Winkler M.E."/>
        </authorList>
    </citation>
    <scope>NUCLEOTIDE SEQUENCE</scope>
</reference>